<dbReference type="PANTHER" id="PTHR31157:SF1">
    <property type="entry name" value="SCP DOMAIN-CONTAINING PROTEIN"/>
    <property type="match status" value="1"/>
</dbReference>
<feature type="domain" description="SCP" evidence="2">
    <location>
        <begin position="52"/>
        <end position="177"/>
    </location>
</feature>
<dbReference type="CDD" id="cd05379">
    <property type="entry name" value="CAP_bacterial"/>
    <property type="match status" value="1"/>
</dbReference>
<keyword evidence="1" id="KW-0732">Signal</keyword>
<dbReference type="InterPro" id="IPR014044">
    <property type="entry name" value="CAP_dom"/>
</dbReference>
<accession>A0ABR8CDY9</accession>
<sequence length="181" mass="19610">MKSTLVCCSLLVFGGTIAIAPELSATSSLKQQNQVSPIQSIRNISQSTSRVSFESELLKLTNLERKKVGLPPLKLSSQLTSAAQAHAADMARNSYFSHTGLNGSSMVDRAKGTGYKYSALGENIAAGKATPEGTIRQWMNSSGHRANILNAKFTEIGFGYANAPNSPYRHYWVQVFGKPQR</sequence>
<dbReference type="PANTHER" id="PTHR31157">
    <property type="entry name" value="SCP DOMAIN-CONTAINING PROTEIN"/>
    <property type="match status" value="1"/>
</dbReference>
<dbReference type="Proteomes" id="UP000618445">
    <property type="component" value="Unassembled WGS sequence"/>
</dbReference>
<evidence type="ECO:0000259" key="2">
    <source>
        <dbReference type="SMART" id="SM00198"/>
    </source>
</evidence>
<evidence type="ECO:0000256" key="1">
    <source>
        <dbReference type="SAM" id="SignalP"/>
    </source>
</evidence>
<dbReference type="Pfam" id="PF00188">
    <property type="entry name" value="CAP"/>
    <property type="match status" value="1"/>
</dbReference>
<dbReference type="SUPFAM" id="SSF55797">
    <property type="entry name" value="PR-1-like"/>
    <property type="match status" value="1"/>
</dbReference>
<feature type="signal peptide" evidence="1">
    <location>
        <begin position="1"/>
        <end position="20"/>
    </location>
</feature>
<dbReference type="Gene3D" id="3.40.33.10">
    <property type="entry name" value="CAP"/>
    <property type="match status" value="1"/>
</dbReference>
<protein>
    <submittedName>
        <fullName evidence="3">CAP domain-containing protein</fullName>
    </submittedName>
</protein>
<evidence type="ECO:0000313" key="3">
    <source>
        <dbReference type="EMBL" id="MBD2318998.1"/>
    </source>
</evidence>
<organism evidence="3 4">
    <name type="scientific">Phormidium tenue FACHB-1050</name>
    <dbReference type="NCBI Taxonomy" id="2692857"/>
    <lineage>
        <taxon>Bacteria</taxon>
        <taxon>Bacillati</taxon>
        <taxon>Cyanobacteriota</taxon>
        <taxon>Cyanophyceae</taxon>
        <taxon>Oscillatoriophycideae</taxon>
        <taxon>Oscillatoriales</taxon>
        <taxon>Oscillatoriaceae</taxon>
        <taxon>Phormidium</taxon>
    </lineage>
</organism>
<proteinExistence type="predicted"/>
<dbReference type="EMBL" id="JACJQY010000039">
    <property type="protein sequence ID" value="MBD2318998.1"/>
    <property type="molecule type" value="Genomic_DNA"/>
</dbReference>
<keyword evidence="4" id="KW-1185">Reference proteome</keyword>
<dbReference type="InterPro" id="IPR035940">
    <property type="entry name" value="CAP_sf"/>
</dbReference>
<gene>
    <name evidence="3" type="ORF">H6G05_19360</name>
</gene>
<comment type="caution">
    <text evidence="3">The sequence shown here is derived from an EMBL/GenBank/DDBJ whole genome shotgun (WGS) entry which is preliminary data.</text>
</comment>
<evidence type="ECO:0000313" key="4">
    <source>
        <dbReference type="Proteomes" id="UP000618445"/>
    </source>
</evidence>
<dbReference type="SMART" id="SM00198">
    <property type="entry name" value="SCP"/>
    <property type="match status" value="1"/>
</dbReference>
<name>A0ABR8CDY9_9CYAN</name>
<reference evidence="3 4" key="1">
    <citation type="journal article" date="2020" name="ISME J.">
        <title>Comparative genomics reveals insights into cyanobacterial evolution and habitat adaptation.</title>
        <authorList>
            <person name="Chen M.Y."/>
            <person name="Teng W.K."/>
            <person name="Zhao L."/>
            <person name="Hu C.X."/>
            <person name="Zhou Y.K."/>
            <person name="Han B.P."/>
            <person name="Song L.R."/>
            <person name="Shu W.S."/>
        </authorList>
    </citation>
    <scope>NUCLEOTIDE SEQUENCE [LARGE SCALE GENOMIC DNA]</scope>
    <source>
        <strain evidence="3 4">FACHB-1050</strain>
    </source>
</reference>
<feature type="chain" id="PRO_5046069012" evidence="1">
    <location>
        <begin position="21"/>
        <end position="181"/>
    </location>
</feature>
<dbReference type="RefSeq" id="WP_190580530.1">
    <property type="nucleotide sequence ID" value="NZ_CAWPQU010000033.1"/>
</dbReference>